<reference evidence="1" key="2">
    <citation type="submission" date="2020-09" db="EMBL/GenBank/DDBJ databases">
        <authorList>
            <person name="Sun Q."/>
            <person name="Zhou Y."/>
        </authorList>
    </citation>
    <scope>NUCLEOTIDE SEQUENCE</scope>
    <source>
        <strain evidence="1">CGMCC 1.15082</strain>
    </source>
</reference>
<accession>A0A916SR67</accession>
<name>A0A916SR67_9HYPH</name>
<comment type="caution">
    <text evidence="1">The sequence shown here is derived from an EMBL/GenBank/DDBJ whole genome shotgun (WGS) entry which is preliminary data.</text>
</comment>
<evidence type="ECO:0000313" key="2">
    <source>
        <dbReference type="Proteomes" id="UP000646478"/>
    </source>
</evidence>
<dbReference type="CDD" id="cd00761">
    <property type="entry name" value="Glyco_tranf_GTA_type"/>
    <property type="match status" value="1"/>
</dbReference>
<gene>
    <name evidence="1" type="ORF">GCM10011491_45270</name>
</gene>
<dbReference type="InterPro" id="IPR029044">
    <property type="entry name" value="Nucleotide-diphossugar_trans"/>
</dbReference>
<reference evidence="1" key="1">
    <citation type="journal article" date="2014" name="Int. J. Syst. Evol. Microbiol.">
        <title>Complete genome sequence of Corynebacterium casei LMG S-19264T (=DSM 44701T), isolated from a smear-ripened cheese.</title>
        <authorList>
            <consortium name="US DOE Joint Genome Institute (JGI-PGF)"/>
            <person name="Walter F."/>
            <person name="Albersmeier A."/>
            <person name="Kalinowski J."/>
            <person name="Ruckert C."/>
        </authorList>
    </citation>
    <scope>NUCLEOTIDE SEQUENCE</scope>
    <source>
        <strain evidence="1">CGMCC 1.15082</strain>
    </source>
</reference>
<sequence length="301" mass="34530">MRGAGALSNSPKRISLLLPTRGRRKLVHRFLDSVLDTAAHPESIEVIICTDDDDPASFDIDFPGLSLKQIVVSRWSMGAYNAICLEQASGDISVAVNDDVIIRTKGWDEKIRLVDEKYPDGIYLAYGNDLFKGRKLCTFPIMSRRMTELMFAAYPHIYRGAFIDVHLMDIFMRLSQKGFERLIYLDDVIFEHLHYRVDPAALDETYMERPRFADDHVFMGLIDQRKAEARRLVMAIRAPGMALPPELPPAFQPVSLGFLSAPWIILSRLAMDAQLPLAWRLYLFVWMNARYYYSFITRSAK</sequence>
<dbReference type="EMBL" id="BMHH01000039">
    <property type="protein sequence ID" value="GGB12352.1"/>
    <property type="molecule type" value="Genomic_DNA"/>
</dbReference>
<dbReference type="AlphaFoldDB" id="A0A916SR67"/>
<protein>
    <submittedName>
        <fullName evidence="1">Uncharacterized protein</fullName>
    </submittedName>
</protein>
<dbReference type="SUPFAM" id="SSF53448">
    <property type="entry name" value="Nucleotide-diphospho-sugar transferases"/>
    <property type="match status" value="1"/>
</dbReference>
<proteinExistence type="predicted"/>
<dbReference type="Proteomes" id="UP000646478">
    <property type="component" value="Unassembled WGS sequence"/>
</dbReference>
<evidence type="ECO:0000313" key="1">
    <source>
        <dbReference type="EMBL" id="GGB12352.1"/>
    </source>
</evidence>
<keyword evidence="2" id="KW-1185">Reference proteome</keyword>
<dbReference type="Gene3D" id="3.90.550.10">
    <property type="entry name" value="Spore Coat Polysaccharide Biosynthesis Protein SpsA, Chain A"/>
    <property type="match status" value="1"/>
</dbReference>
<organism evidence="1 2">
    <name type="scientific">Brucella endophytica</name>
    <dbReference type="NCBI Taxonomy" id="1963359"/>
    <lineage>
        <taxon>Bacteria</taxon>
        <taxon>Pseudomonadati</taxon>
        <taxon>Pseudomonadota</taxon>
        <taxon>Alphaproteobacteria</taxon>
        <taxon>Hyphomicrobiales</taxon>
        <taxon>Brucellaceae</taxon>
        <taxon>Brucella/Ochrobactrum group</taxon>
        <taxon>Brucella</taxon>
    </lineage>
</organism>